<accession>A0A7W7T665</accession>
<dbReference type="PANTHER" id="PTHR11487:SF0">
    <property type="entry name" value="S-ACYL FATTY ACID SYNTHASE THIOESTERASE, MEDIUM CHAIN"/>
    <property type="match status" value="1"/>
</dbReference>
<dbReference type="InterPro" id="IPR029058">
    <property type="entry name" value="AB_hydrolase_fold"/>
</dbReference>
<dbReference type="PANTHER" id="PTHR11487">
    <property type="entry name" value="THIOESTERASE"/>
    <property type="match status" value="1"/>
</dbReference>
<comment type="similarity">
    <text evidence="1">Belongs to the thioesterase family.</text>
</comment>
<proteinExistence type="inferred from homology"/>
<dbReference type="EMBL" id="JACHJS010000001">
    <property type="protein sequence ID" value="MBB4967270.1"/>
    <property type="molecule type" value="Genomic_DNA"/>
</dbReference>
<gene>
    <name evidence="3" type="ORF">F4559_004629</name>
</gene>
<dbReference type="InterPro" id="IPR012223">
    <property type="entry name" value="TEII"/>
</dbReference>
<evidence type="ECO:0000313" key="4">
    <source>
        <dbReference type="Proteomes" id="UP000542674"/>
    </source>
</evidence>
<evidence type="ECO:0000256" key="1">
    <source>
        <dbReference type="ARBA" id="ARBA00007169"/>
    </source>
</evidence>
<name>A0A7W7T665_9PSEU</name>
<reference evidence="3 4" key="1">
    <citation type="submission" date="2020-08" db="EMBL/GenBank/DDBJ databases">
        <title>Sequencing the genomes of 1000 actinobacteria strains.</title>
        <authorList>
            <person name="Klenk H.-P."/>
        </authorList>
    </citation>
    <scope>NUCLEOTIDE SEQUENCE [LARGE SCALE GENOMIC DNA]</scope>
    <source>
        <strain evidence="3 4">DSM 45084</strain>
    </source>
</reference>
<evidence type="ECO:0000313" key="3">
    <source>
        <dbReference type="EMBL" id="MBB4967270.1"/>
    </source>
</evidence>
<dbReference type="SUPFAM" id="SSF53474">
    <property type="entry name" value="alpha/beta-Hydrolases"/>
    <property type="match status" value="1"/>
</dbReference>
<feature type="domain" description="Thioesterase" evidence="2">
    <location>
        <begin position="19"/>
        <end position="237"/>
    </location>
</feature>
<comment type="caution">
    <text evidence="3">The sequence shown here is derived from an EMBL/GenBank/DDBJ whole genome shotgun (WGS) entry which is preliminary data.</text>
</comment>
<evidence type="ECO:0000259" key="2">
    <source>
        <dbReference type="Pfam" id="PF00975"/>
    </source>
</evidence>
<dbReference type="GO" id="GO:0008610">
    <property type="term" value="P:lipid biosynthetic process"/>
    <property type="evidence" value="ECO:0007669"/>
    <property type="project" value="TreeGrafter"/>
</dbReference>
<dbReference type="InterPro" id="IPR001031">
    <property type="entry name" value="Thioesterase"/>
</dbReference>
<keyword evidence="4" id="KW-1185">Reference proteome</keyword>
<dbReference type="Proteomes" id="UP000542674">
    <property type="component" value="Unassembled WGS sequence"/>
</dbReference>
<dbReference type="Gene3D" id="3.40.50.1820">
    <property type="entry name" value="alpha/beta hydrolase"/>
    <property type="match status" value="1"/>
</dbReference>
<dbReference type="AlphaFoldDB" id="A0A7W7T665"/>
<protein>
    <submittedName>
        <fullName evidence="3">Surfactin synthase thioesterase subunit</fullName>
    </submittedName>
</protein>
<organism evidence="3 4">
    <name type="scientific">Saccharothrix violaceirubra</name>
    <dbReference type="NCBI Taxonomy" id="413306"/>
    <lineage>
        <taxon>Bacteria</taxon>
        <taxon>Bacillati</taxon>
        <taxon>Actinomycetota</taxon>
        <taxon>Actinomycetes</taxon>
        <taxon>Pseudonocardiales</taxon>
        <taxon>Pseudonocardiaceae</taxon>
        <taxon>Saccharothrix</taxon>
    </lineage>
</organism>
<sequence>MIEMSWLRTFTPRPNARFRLFCLPHAGGVAGGYRPWVDLLPADVELVAIQYPGRQDRFGEPCARSVADLAAGAGTAVADLLSVPYAVFGHSMGATVAFEMIRSFQKAGARLPVRMFASARTAPSRSRSTGVDPSDEEELLAHIRRLGSAGGASLDAEPRLRPVVLPSLRADLEAVNTYRFAGGEPLRCPVTAIAGTTDASVERADVKAWRLHTTQAFEYHELPGGHFYLEESTAELVSLVVSTITDAVPA</sequence>
<dbReference type="Pfam" id="PF00975">
    <property type="entry name" value="Thioesterase"/>
    <property type="match status" value="1"/>
</dbReference>